<organism evidence="1 2">
    <name type="scientific">Mycena pura</name>
    <dbReference type="NCBI Taxonomy" id="153505"/>
    <lineage>
        <taxon>Eukaryota</taxon>
        <taxon>Fungi</taxon>
        <taxon>Dikarya</taxon>
        <taxon>Basidiomycota</taxon>
        <taxon>Agaricomycotina</taxon>
        <taxon>Agaricomycetes</taxon>
        <taxon>Agaricomycetidae</taxon>
        <taxon>Agaricales</taxon>
        <taxon>Marasmiineae</taxon>
        <taxon>Mycenaceae</taxon>
        <taxon>Mycena</taxon>
    </lineage>
</organism>
<protein>
    <submittedName>
        <fullName evidence="1">Uncharacterized protein</fullName>
    </submittedName>
</protein>
<evidence type="ECO:0000313" key="1">
    <source>
        <dbReference type="EMBL" id="KAJ7205749.1"/>
    </source>
</evidence>
<keyword evidence="2" id="KW-1185">Reference proteome</keyword>
<gene>
    <name evidence="1" type="ORF">GGX14DRAFT_397447</name>
</gene>
<dbReference type="Proteomes" id="UP001219525">
    <property type="component" value="Unassembled WGS sequence"/>
</dbReference>
<proteinExistence type="predicted"/>
<dbReference type="EMBL" id="JARJCW010000042">
    <property type="protein sequence ID" value="KAJ7205749.1"/>
    <property type="molecule type" value="Genomic_DNA"/>
</dbReference>
<accession>A0AAD6Y7J7</accession>
<sequence length="324" mass="35744">MYRQDTAERKIQMYAFVLKLMDQDPPHVILPIARGPLRATPPLEFKLVMSIDQLAAHCGNRLRPASTRYVIRATASASIRAASVKDSSRRATRSTATVNHVVLANWDIVLSDAKNSESHELEGELKDGHAVLSNHSNTKYVSHDLNYGMEGELKDGHAVLSNHSNTKYGPKLTKWTNPELAQRIQKDSDYPLFRQSNNRTPPRRHHQERFAILKHRSGTSSTAREASDLVTSGGIKSTPALPATSAVATRIREKSKVVDIKSSFEKSVFPADRNVTFTAKGSASHTSTDINSQNILSAHRTSGYFGCGKPNPCEIQSSGHQVKP</sequence>
<dbReference type="AlphaFoldDB" id="A0AAD6Y7J7"/>
<reference evidence="1" key="1">
    <citation type="submission" date="2023-03" db="EMBL/GenBank/DDBJ databases">
        <title>Massive genome expansion in bonnet fungi (Mycena s.s.) driven by repeated elements and novel gene families across ecological guilds.</title>
        <authorList>
            <consortium name="Lawrence Berkeley National Laboratory"/>
            <person name="Harder C.B."/>
            <person name="Miyauchi S."/>
            <person name="Viragh M."/>
            <person name="Kuo A."/>
            <person name="Thoen E."/>
            <person name="Andreopoulos B."/>
            <person name="Lu D."/>
            <person name="Skrede I."/>
            <person name="Drula E."/>
            <person name="Henrissat B."/>
            <person name="Morin E."/>
            <person name="Kohler A."/>
            <person name="Barry K."/>
            <person name="LaButti K."/>
            <person name="Morin E."/>
            <person name="Salamov A."/>
            <person name="Lipzen A."/>
            <person name="Mereny Z."/>
            <person name="Hegedus B."/>
            <person name="Baldrian P."/>
            <person name="Stursova M."/>
            <person name="Weitz H."/>
            <person name="Taylor A."/>
            <person name="Grigoriev I.V."/>
            <person name="Nagy L.G."/>
            <person name="Martin F."/>
            <person name="Kauserud H."/>
        </authorList>
    </citation>
    <scope>NUCLEOTIDE SEQUENCE</scope>
    <source>
        <strain evidence="1">9144</strain>
    </source>
</reference>
<name>A0AAD6Y7J7_9AGAR</name>
<comment type="caution">
    <text evidence="1">The sequence shown here is derived from an EMBL/GenBank/DDBJ whole genome shotgun (WGS) entry which is preliminary data.</text>
</comment>
<evidence type="ECO:0000313" key="2">
    <source>
        <dbReference type="Proteomes" id="UP001219525"/>
    </source>
</evidence>